<sequence>MEKRTSNIFWGAILIVVGILFLGTNLDWFDLHWTFGGIARFWPLLLILAGVFAFLNRRRTIYNATSALLIAFAIPLGIFTCVDDGVNDWKDGHDWHVDFDDDDDDDNDNHFDHKSSSTDTVDGNGYKNFYSVPIATGITETKLKIGGGAAEFDLEESTSNLFEASTHLQYRSGYVLTEDLANGVKTIEFEQKGKKGNFHFDSDENFDNDVIIRLNKAPIWDIDLGIGAGEVDFDFSDYKVKKLNMNSGAADIDVKLGDKVDNVEVDINSGVTSVKLSVPEGVGCELRMDGALSSKDLDGFEKVGSGVWQTPGFDKATKKIKVDADTGLSSIKIVRY</sequence>
<feature type="domain" description="LiaI-LiaF-like transmembrane region" evidence="2">
    <location>
        <begin position="8"/>
        <end position="52"/>
    </location>
</feature>
<name>A0A4Q5M0I9_9BACT</name>
<evidence type="ECO:0000313" key="3">
    <source>
        <dbReference type="EMBL" id="RYU95694.1"/>
    </source>
</evidence>
<dbReference type="Proteomes" id="UP000293162">
    <property type="component" value="Unassembled WGS sequence"/>
</dbReference>
<dbReference type="InterPro" id="IPR043726">
    <property type="entry name" value="LiaI-LiaF-like_TM1"/>
</dbReference>
<proteinExistence type="predicted"/>
<accession>A0A4Q5M0I9</accession>
<protein>
    <recommendedName>
        <fullName evidence="2">LiaI-LiaF-like transmembrane region domain-containing protein</fullName>
    </recommendedName>
</protein>
<keyword evidence="4" id="KW-1185">Reference proteome</keyword>
<reference evidence="3 4" key="1">
    <citation type="submission" date="2019-02" db="EMBL/GenBank/DDBJ databases">
        <title>Bacterial novel species Emticicia sp. 17J42-9 isolated from soil.</title>
        <authorList>
            <person name="Jung H.-Y."/>
        </authorList>
    </citation>
    <scope>NUCLEOTIDE SEQUENCE [LARGE SCALE GENOMIC DNA]</scope>
    <source>
        <strain evidence="3 4">17J42-9</strain>
    </source>
</reference>
<keyword evidence="1" id="KW-0472">Membrane</keyword>
<evidence type="ECO:0000259" key="2">
    <source>
        <dbReference type="Pfam" id="PF18917"/>
    </source>
</evidence>
<keyword evidence="1" id="KW-1133">Transmembrane helix</keyword>
<organism evidence="3 4">
    <name type="scientific">Emticicia agri</name>
    <dbReference type="NCBI Taxonomy" id="2492393"/>
    <lineage>
        <taxon>Bacteria</taxon>
        <taxon>Pseudomonadati</taxon>
        <taxon>Bacteroidota</taxon>
        <taxon>Cytophagia</taxon>
        <taxon>Cytophagales</taxon>
        <taxon>Leadbetterellaceae</taxon>
        <taxon>Emticicia</taxon>
    </lineage>
</organism>
<dbReference type="OrthoDB" id="941984at2"/>
<feature type="transmembrane region" description="Helical" evidence="1">
    <location>
        <begin position="7"/>
        <end position="26"/>
    </location>
</feature>
<comment type="caution">
    <text evidence="3">The sequence shown here is derived from an EMBL/GenBank/DDBJ whole genome shotgun (WGS) entry which is preliminary data.</text>
</comment>
<evidence type="ECO:0000313" key="4">
    <source>
        <dbReference type="Proteomes" id="UP000293162"/>
    </source>
</evidence>
<evidence type="ECO:0000256" key="1">
    <source>
        <dbReference type="SAM" id="Phobius"/>
    </source>
</evidence>
<gene>
    <name evidence="3" type="ORF">EWM59_10035</name>
</gene>
<feature type="transmembrane region" description="Helical" evidence="1">
    <location>
        <begin position="32"/>
        <end position="54"/>
    </location>
</feature>
<keyword evidence="1" id="KW-0812">Transmembrane</keyword>
<dbReference type="RefSeq" id="WP_130020833.1">
    <property type="nucleotide sequence ID" value="NZ_SEWF01000012.1"/>
</dbReference>
<dbReference type="EMBL" id="SEWF01000012">
    <property type="protein sequence ID" value="RYU95694.1"/>
    <property type="molecule type" value="Genomic_DNA"/>
</dbReference>
<dbReference type="AlphaFoldDB" id="A0A4Q5M0I9"/>
<dbReference type="Pfam" id="PF18917">
    <property type="entry name" value="LiaI-LiaF-like_TM1"/>
    <property type="match status" value="1"/>
</dbReference>
<feature type="transmembrane region" description="Helical" evidence="1">
    <location>
        <begin position="61"/>
        <end position="79"/>
    </location>
</feature>